<evidence type="ECO:0000256" key="19">
    <source>
        <dbReference type="ARBA" id="ARBA00047174"/>
    </source>
</evidence>
<keyword evidence="4" id="KW-0964">Secreted</keyword>
<evidence type="ECO:0000256" key="15">
    <source>
        <dbReference type="ARBA" id="ARBA00023277"/>
    </source>
</evidence>
<evidence type="ECO:0000256" key="13">
    <source>
        <dbReference type="ARBA" id="ARBA00023033"/>
    </source>
</evidence>
<keyword evidence="9 20" id="KW-0720">Serine protease</keyword>
<evidence type="ECO:0000256" key="12">
    <source>
        <dbReference type="ARBA" id="ARBA00023008"/>
    </source>
</evidence>
<gene>
    <name evidence="25" type="ORF">BN1708_011148</name>
</gene>
<evidence type="ECO:0000256" key="18">
    <source>
        <dbReference type="ARBA" id="ARBA00045077"/>
    </source>
</evidence>
<keyword evidence="8 20" id="KW-0378">Hydrolase</keyword>
<feature type="active site" description="Charge relay system" evidence="20">
    <location>
        <position position="673"/>
    </location>
</feature>
<comment type="cofactor">
    <cofactor evidence="1">
        <name>Cu(2+)</name>
        <dbReference type="ChEBI" id="CHEBI:29036"/>
    </cofactor>
</comment>
<comment type="similarity">
    <text evidence="3 20 21">Belongs to the peptidase S8 family.</text>
</comment>
<feature type="active site" description="Charge relay system" evidence="20">
    <location>
        <position position="641"/>
    </location>
</feature>
<dbReference type="InterPro" id="IPR010259">
    <property type="entry name" value="S8pro/Inhibitor_I9"/>
</dbReference>
<dbReference type="Pfam" id="PF03443">
    <property type="entry name" value="AA9"/>
    <property type="match status" value="2"/>
</dbReference>
<evidence type="ECO:0000256" key="16">
    <source>
        <dbReference type="ARBA" id="ARBA00023326"/>
    </source>
</evidence>
<keyword evidence="5 20" id="KW-0645">Protease</keyword>
<keyword evidence="13" id="KW-0503">Monooxygenase</keyword>
<evidence type="ECO:0000256" key="17">
    <source>
        <dbReference type="ARBA" id="ARBA00044502"/>
    </source>
</evidence>
<keyword evidence="12" id="KW-0186">Copper</keyword>
<dbReference type="GO" id="GO:0030245">
    <property type="term" value="P:cellulose catabolic process"/>
    <property type="evidence" value="ECO:0007669"/>
    <property type="project" value="UniProtKB-KW"/>
</dbReference>
<dbReference type="STRING" id="100787.A0A0G4KXJ3"/>
<feature type="domain" description="Auxiliary Activity family 9 catalytic" evidence="23">
    <location>
        <begin position="16"/>
        <end position="227"/>
    </location>
</feature>
<keyword evidence="7" id="KW-0732">Signal</keyword>
<dbReference type="Gene3D" id="3.40.50.200">
    <property type="entry name" value="Peptidase S8/S53 domain"/>
    <property type="match status" value="1"/>
</dbReference>
<protein>
    <recommendedName>
        <fullName evidence="19">lytic cellulose monooxygenase (C4-dehydrogenating)</fullName>
        <ecNumber evidence="19">1.14.99.56</ecNumber>
    </recommendedName>
</protein>
<dbReference type="SUPFAM" id="SSF54897">
    <property type="entry name" value="Protease propeptides/inhibitors"/>
    <property type="match status" value="1"/>
</dbReference>
<feature type="domain" description="Inhibitor I9" evidence="24">
    <location>
        <begin position="515"/>
        <end position="591"/>
    </location>
</feature>
<dbReference type="GO" id="GO:0004252">
    <property type="term" value="F:serine-type endopeptidase activity"/>
    <property type="evidence" value="ECO:0007669"/>
    <property type="project" value="UniProtKB-UniRule"/>
</dbReference>
<feature type="domain" description="Peptidase S8/S53" evidence="22">
    <location>
        <begin position="640"/>
        <end position="864"/>
    </location>
</feature>
<feature type="domain" description="Auxiliary Activity family 9 catalytic" evidence="23">
    <location>
        <begin position="274"/>
        <end position="485"/>
    </location>
</feature>
<evidence type="ECO:0000256" key="4">
    <source>
        <dbReference type="ARBA" id="ARBA00022525"/>
    </source>
</evidence>
<dbReference type="InterPro" id="IPR015500">
    <property type="entry name" value="Peptidase_S8_subtilisin-rel"/>
</dbReference>
<dbReference type="GO" id="GO:0005576">
    <property type="term" value="C:extracellular region"/>
    <property type="evidence" value="ECO:0007669"/>
    <property type="project" value="UniProtKB-SubCell"/>
</dbReference>
<evidence type="ECO:0000259" key="23">
    <source>
        <dbReference type="Pfam" id="PF03443"/>
    </source>
</evidence>
<dbReference type="SUPFAM" id="SSF52743">
    <property type="entry name" value="Subtilisin-like"/>
    <property type="match status" value="1"/>
</dbReference>
<evidence type="ECO:0000256" key="10">
    <source>
        <dbReference type="ARBA" id="ARBA00023001"/>
    </source>
</evidence>
<dbReference type="InterPro" id="IPR023828">
    <property type="entry name" value="Peptidase_S8_Ser-AS"/>
</dbReference>
<dbReference type="PANTHER" id="PTHR33353">
    <property type="entry name" value="PUTATIVE (AFU_ORTHOLOGUE AFUA_1G12560)-RELATED"/>
    <property type="match status" value="1"/>
</dbReference>
<dbReference type="PROSITE" id="PS00138">
    <property type="entry name" value="SUBTILASE_SER"/>
    <property type="match status" value="1"/>
</dbReference>
<keyword evidence="15" id="KW-0119">Carbohydrate metabolism</keyword>
<keyword evidence="6" id="KW-0479">Metal-binding</keyword>
<dbReference type="PROSITE" id="PS51892">
    <property type="entry name" value="SUBTILASE"/>
    <property type="match status" value="1"/>
</dbReference>
<evidence type="ECO:0000256" key="5">
    <source>
        <dbReference type="ARBA" id="ARBA00022670"/>
    </source>
</evidence>
<dbReference type="GO" id="GO:0004497">
    <property type="term" value="F:monooxygenase activity"/>
    <property type="evidence" value="ECO:0007669"/>
    <property type="project" value="UniProtKB-KW"/>
</dbReference>
<evidence type="ECO:0000256" key="7">
    <source>
        <dbReference type="ARBA" id="ARBA00022729"/>
    </source>
</evidence>
<dbReference type="GO" id="GO:0006508">
    <property type="term" value="P:proteolysis"/>
    <property type="evidence" value="ECO:0007669"/>
    <property type="project" value="UniProtKB-KW"/>
</dbReference>
<reference evidence="26" key="1">
    <citation type="submission" date="2015-05" db="EMBL/GenBank/DDBJ databases">
        <authorList>
            <person name="Fogelqvist Johan"/>
        </authorList>
    </citation>
    <scope>NUCLEOTIDE SEQUENCE [LARGE SCALE GENOMIC DNA]</scope>
</reference>
<dbReference type="PRINTS" id="PR00723">
    <property type="entry name" value="SUBTILISIN"/>
</dbReference>
<dbReference type="Proteomes" id="UP000044602">
    <property type="component" value="Unassembled WGS sequence"/>
</dbReference>
<evidence type="ECO:0000313" key="25">
    <source>
        <dbReference type="EMBL" id="CRK14499.1"/>
    </source>
</evidence>
<dbReference type="InterPro" id="IPR049892">
    <property type="entry name" value="AA9"/>
</dbReference>
<dbReference type="InterPro" id="IPR037045">
    <property type="entry name" value="S8pro/Inhibitor_I9_sf"/>
</dbReference>
<dbReference type="EC" id="1.14.99.56" evidence="19"/>
<name>A0A0G4KXJ3_VERLO</name>
<dbReference type="Pfam" id="PF00082">
    <property type="entry name" value="Peptidase_S8"/>
    <property type="match status" value="1"/>
</dbReference>
<dbReference type="CDD" id="cd04077">
    <property type="entry name" value="Peptidases_S8_PCSK9_ProteinaseK_like"/>
    <property type="match status" value="1"/>
</dbReference>
<evidence type="ECO:0000259" key="24">
    <source>
        <dbReference type="Pfam" id="PF05922"/>
    </source>
</evidence>
<comment type="catalytic activity">
    <reaction evidence="18">
        <text>[(1-&gt;4)-beta-D-glucosyl]n+m + reduced acceptor + O2 = 4-dehydro-beta-D-glucosyl-[(1-&gt;4)-beta-D-glucosyl]n-1 + [(1-&gt;4)-beta-D-glucosyl]m + acceptor + H2O.</text>
        <dbReference type="EC" id="1.14.99.56"/>
    </reaction>
</comment>
<comment type="subcellular location">
    <subcellularLocation>
        <location evidence="2">Secreted</location>
    </subcellularLocation>
</comment>
<evidence type="ECO:0000256" key="1">
    <source>
        <dbReference type="ARBA" id="ARBA00001973"/>
    </source>
</evidence>
<evidence type="ECO:0000256" key="14">
    <source>
        <dbReference type="ARBA" id="ARBA00023157"/>
    </source>
</evidence>
<dbReference type="InterPro" id="IPR023827">
    <property type="entry name" value="Peptidase_S8_Asp-AS"/>
</dbReference>
<organism evidence="25 26">
    <name type="scientific">Verticillium longisporum</name>
    <name type="common">Verticillium dahliae var. longisporum</name>
    <dbReference type="NCBI Taxonomy" id="100787"/>
    <lineage>
        <taxon>Eukaryota</taxon>
        <taxon>Fungi</taxon>
        <taxon>Dikarya</taxon>
        <taxon>Ascomycota</taxon>
        <taxon>Pezizomycotina</taxon>
        <taxon>Sordariomycetes</taxon>
        <taxon>Hypocreomycetidae</taxon>
        <taxon>Glomerellales</taxon>
        <taxon>Plectosphaerellaceae</taxon>
        <taxon>Verticillium</taxon>
    </lineage>
</organism>
<dbReference type="PROSITE" id="PS00136">
    <property type="entry name" value="SUBTILASE_ASP"/>
    <property type="match status" value="1"/>
</dbReference>
<feature type="active site" description="Charge relay system" evidence="20">
    <location>
        <position position="829"/>
    </location>
</feature>
<evidence type="ECO:0000256" key="9">
    <source>
        <dbReference type="ARBA" id="ARBA00022825"/>
    </source>
</evidence>
<evidence type="ECO:0000256" key="11">
    <source>
        <dbReference type="ARBA" id="ARBA00023002"/>
    </source>
</evidence>
<evidence type="ECO:0000256" key="20">
    <source>
        <dbReference type="PROSITE-ProRule" id="PRU01240"/>
    </source>
</evidence>
<keyword evidence="11" id="KW-0560">Oxidoreductase</keyword>
<dbReference type="Gene3D" id="3.30.70.80">
    <property type="entry name" value="Peptidase S8 propeptide/proteinase inhibitor I9"/>
    <property type="match status" value="1"/>
</dbReference>
<comment type="similarity">
    <text evidence="17">Belongs to the polysaccharide monooxygenase AA9 family.</text>
</comment>
<dbReference type="InterPro" id="IPR036852">
    <property type="entry name" value="Peptidase_S8/S53_dom_sf"/>
</dbReference>
<dbReference type="GO" id="GO:0046872">
    <property type="term" value="F:metal ion binding"/>
    <property type="evidence" value="ECO:0007669"/>
    <property type="project" value="UniProtKB-KW"/>
</dbReference>
<keyword evidence="14" id="KW-1015">Disulfide bond</keyword>
<evidence type="ECO:0000313" key="26">
    <source>
        <dbReference type="Proteomes" id="UP000044602"/>
    </source>
</evidence>
<sequence length="884" mass="92175">MKVLQPLMMAGVASAHTIFTNLQVGSTVHGQGVGVRIPSYNGPIEDVTSNSMACNGAPNPTSPTSVIHTVQAGQDVTALWRYMLSTTGTGPADIMDSTHKGPTLAYLKKVSSATSDSGIGDGWFKIQEDGFTNGVWGTEKIINGQGKHTIRIPECIAPGQYLLRAEMIALHGAGSYPGAQFYMECAQINVVGSTGTANPATVSFPGAYKGTDPGVQLSIYYPPVTNYIIPGPRPFTCSGGDNTRPHTESRLIPLSVTTMKVLQPLMMAGVASAHTIFTNLQVGSTVHGQGVGIRIPSYNGPIEDVTSNSMACNGAPNPTSPTSVIHTVQAGQDVTALWRYMLSTTGTGPADIMDSTHKGPTLAYLKKVSSATSDSGIGDGWFKIQEDGFTNGVWGTEKIINGQGKHTIRIPECIAPGQYLLRAEMIALHGAGSYPGAQFYMECAQINVVGGTGTANPATVSFPGAYKGTNPGVQLSIYYPPVTNYIIPGPRLFTCSGGGVLSAPLDTEAVAAAGRYVVTLKPNAAVDIDLHARWVADVHARNLRRRGHITSGLSSTFSFNGFAGYAGAFDDDTLEAIRANVNVSSVEPDSFFALTSSTPLEEQENPPWGLSAISRANPPSSNSSYVFHRSAGLGTFSYFLDSGIYTDHVDFEGRASLGYVAAGAENAVTDAAHGTAIAAVIGGKVHGVAKKTSLIGVKASGSTGGSLSWLIDGVTWTANDIVSKGRVGKSVINISMLGNNSPAINSAVQAAIDAGIPVAVSAGNSNSDSADWSPANLPDAITVAASNSNYRRWAASNWGPTADIFAPGEDILTADVKSPTSTIRHSGTSEAAPYVAGVIAYLLALEGPRTPAQIKTRLLELATKDLISDPRGVPNFLLYNGSGA</sequence>
<dbReference type="Gene3D" id="2.70.50.70">
    <property type="match status" value="2"/>
</dbReference>
<dbReference type="InterPro" id="IPR034193">
    <property type="entry name" value="PCSK9_ProteinaseK-like"/>
</dbReference>
<evidence type="ECO:0000259" key="22">
    <source>
        <dbReference type="Pfam" id="PF00082"/>
    </source>
</evidence>
<evidence type="ECO:0000256" key="2">
    <source>
        <dbReference type="ARBA" id="ARBA00004613"/>
    </source>
</evidence>
<dbReference type="InterPro" id="IPR000209">
    <property type="entry name" value="Peptidase_S8/S53_dom"/>
</dbReference>
<dbReference type="CDD" id="cd21175">
    <property type="entry name" value="LPMO_AA9"/>
    <property type="match status" value="2"/>
</dbReference>
<keyword evidence="10" id="KW-0136">Cellulose degradation</keyword>
<dbReference type="PANTHER" id="PTHR33353:SF18">
    <property type="entry name" value="ENDOGLUCANASE II"/>
    <property type="match status" value="1"/>
</dbReference>
<evidence type="ECO:0000256" key="21">
    <source>
        <dbReference type="RuleBase" id="RU003355"/>
    </source>
</evidence>
<dbReference type="InterPro" id="IPR005103">
    <property type="entry name" value="AA9_LPMO"/>
</dbReference>
<keyword evidence="26" id="KW-1185">Reference proteome</keyword>
<dbReference type="AlphaFoldDB" id="A0A0G4KXJ3"/>
<keyword evidence="16" id="KW-0624">Polysaccharide degradation</keyword>
<evidence type="ECO:0000256" key="6">
    <source>
        <dbReference type="ARBA" id="ARBA00022723"/>
    </source>
</evidence>
<dbReference type="Pfam" id="PF05922">
    <property type="entry name" value="Inhibitor_I9"/>
    <property type="match status" value="1"/>
</dbReference>
<accession>A0A0G4KXJ3</accession>
<proteinExistence type="inferred from homology"/>
<evidence type="ECO:0000256" key="8">
    <source>
        <dbReference type="ARBA" id="ARBA00022801"/>
    </source>
</evidence>
<evidence type="ECO:0000256" key="3">
    <source>
        <dbReference type="ARBA" id="ARBA00011073"/>
    </source>
</evidence>
<dbReference type="EMBL" id="CVQH01005558">
    <property type="protein sequence ID" value="CRK14499.1"/>
    <property type="molecule type" value="Genomic_DNA"/>
</dbReference>